<proteinExistence type="predicted"/>
<accession>A0A0V0RBV7</accession>
<keyword evidence="1" id="KW-1133">Transmembrane helix</keyword>
<evidence type="ECO:0000256" key="1">
    <source>
        <dbReference type="SAM" id="Phobius"/>
    </source>
</evidence>
<sequence length="45" mass="5401">MCITVYYVFTYLYAMLSMCQSFYKAKVKESNCIRKFCCVKDQVLH</sequence>
<dbReference type="Proteomes" id="UP000054630">
    <property type="component" value="Unassembled WGS sequence"/>
</dbReference>
<name>A0A0V0RBV7_9BILA</name>
<evidence type="ECO:0000313" key="3">
    <source>
        <dbReference type="Proteomes" id="UP000054630"/>
    </source>
</evidence>
<protein>
    <submittedName>
        <fullName evidence="2">Uncharacterized protein</fullName>
    </submittedName>
</protein>
<dbReference type="AlphaFoldDB" id="A0A0V0RBV7"/>
<organism evidence="2 3">
    <name type="scientific">Trichinella nelsoni</name>
    <dbReference type="NCBI Taxonomy" id="6336"/>
    <lineage>
        <taxon>Eukaryota</taxon>
        <taxon>Metazoa</taxon>
        <taxon>Ecdysozoa</taxon>
        <taxon>Nematoda</taxon>
        <taxon>Enoplea</taxon>
        <taxon>Dorylaimia</taxon>
        <taxon>Trichinellida</taxon>
        <taxon>Trichinellidae</taxon>
        <taxon>Trichinella</taxon>
    </lineage>
</organism>
<keyword evidence="1" id="KW-0472">Membrane</keyword>
<keyword evidence="1" id="KW-0812">Transmembrane</keyword>
<reference evidence="2 3" key="1">
    <citation type="submission" date="2015-01" db="EMBL/GenBank/DDBJ databases">
        <title>Evolution of Trichinella species and genotypes.</title>
        <authorList>
            <person name="Korhonen P.K."/>
            <person name="Edoardo P."/>
            <person name="Giuseppe L.R."/>
            <person name="Gasser R.B."/>
        </authorList>
    </citation>
    <scope>NUCLEOTIDE SEQUENCE [LARGE SCALE GENOMIC DNA]</scope>
    <source>
        <strain evidence="2">ISS37</strain>
    </source>
</reference>
<feature type="transmembrane region" description="Helical" evidence="1">
    <location>
        <begin position="6"/>
        <end position="25"/>
    </location>
</feature>
<keyword evidence="3" id="KW-1185">Reference proteome</keyword>
<comment type="caution">
    <text evidence="2">The sequence shown here is derived from an EMBL/GenBank/DDBJ whole genome shotgun (WGS) entry which is preliminary data.</text>
</comment>
<gene>
    <name evidence="2" type="ORF">T07_6935</name>
</gene>
<dbReference type="EMBL" id="JYDL01001018">
    <property type="protein sequence ID" value="KRX11969.1"/>
    <property type="molecule type" value="Genomic_DNA"/>
</dbReference>
<evidence type="ECO:0000313" key="2">
    <source>
        <dbReference type="EMBL" id="KRX11969.1"/>
    </source>
</evidence>